<accession>A0A9P9DDW4</accession>
<protein>
    <submittedName>
        <fullName evidence="2">Uncharacterized protein</fullName>
    </submittedName>
</protein>
<feature type="region of interest" description="Disordered" evidence="1">
    <location>
        <begin position="674"/>
        <end position="715"/>
    </location>
</feature>
<reference evidence="2" key="1">
    <citation type="journal article" date="2021" name="Nat. Commun.">
        <title>Genetic determinants of endophytism in the Arabidopsis root mycobiome.</title>
        <authorList>
            <person name="Mesny F."/>
            <person name="Miyauchi S."/>
            <person name="Thiergart T."/>
            <person name="Pickel B."/>
            <person name="Atanasova L."/>
            <person name="Karlsson M."/>
            <person name="Huettel B."/>
            <person name="Barry K.W."/>
            <person name="Haridas S."/>
            <person name="Chen C."/>
            <person name="Bauer D."/>
            <person name="Andreopoulos W."/>
            <person name="Pangilinan J."/>
            <person name="LaButti K."/>
            <person name="Riley R."/>
            <person name="Lipzen A."/>
            <person name="Clum A."/>
            <person name="Drula E."/>
            <person name="Henrissat B."/>
            <person name="Kohler A."/>
            <person name="Grigoriev I.V."/>
            <person name="Martin F.M."/>
            <person name="Hacquard S."/>
        </authorList>
    </citation>
    <scope>NUCLEOTIDE SEQUENCE</scope>
    <source>
        <strain evidence="2">MPI-CAGE-CH-0243</strain>
    </source>
</reference>
<feature type="compositionally biased region" description="Polar residues" evidence="1">
    <location>
        <begin position="685"/>
        <end position="710"/>
    </location>
</feature>
<organism evidence="2 3">
    <name type="scientific">Dendryphion nanum</name>
    <dbReference type="NCBI Taxonomy" id="256645"/>
    <lineage>
        <taxon>Eukaryota</taxon>
        <taxon>Fungi</taxon>
        <taxon>Dikarya</taxon>
        <taxon>Ascomycota</taxon>
        <taxon>Pezizomycotina</taxon>
        <taxon>Dothideomycetes</taxon>
        <taxon>Pleosporomycetidae</taxon>
        <taxon>Pleosporales</taxon>
        <taxon>Torulaceae</taxon>
        <taxon>Dendryphion</taxon>
    </lineage>
</organism>
<evidence type="ECO:0000313" key="2">
    <source>
        <dbReference type="EMBL" id="KAH7117595.1"/>
    </source>
</evidence>
<proteinExistence type="predicted"/>
<evidence type="ECO:0000313" key="3">
    <source>
        <dbReference type="Proteomes" id="UP000700596"/>
    </source>
</evidence>
<dbReference type="EMBL" id="JAGMWT010000013">
    <property type="protein sequence ID" value="KAH7117595.1"/>
    <property type="molecule type" value="Genomic_DNA"/>
</dbReference>
<sequence length="954" mass="107621">MSTQFGPLSPSVTGPHSNAKIPCMIYFTFRNRRAGEENNRTVVEIPYEDAQKSWYLRSCVERERQTTRKYKVDLPEADPEAFKLYRLWLHNGHLAFPSMHIIQTLRKSPGNLLQWGHCLGWEECLPLLCAYVLGVQMRDFRFQDYVIDALAFWLVRNPAPDLGTLEFISQRPYVTIELKEFLVELMIVANQQAFEKLPNKVEETAAGQLYDKHEGLKNKESHIVINDPDSDENLSDTDRADSEDELDFCCVGFPDNEEVEREAEKEVLNSWPAFHQWREDVACRFGDSGSDGYVIESIASYVESGSRPGSVRCRAVEEADDMLMVRATVQCQREVLIAELLELEDASVNAAAVNYTAFRRETAASQPLFDYITMEWYNNDGIQCVDQQKRAISPPQVDFLAIDRGQPDNLSSVEPHDKDLRYINIIQPPFPAISPVAPIDQCPLIDLSDDACLEIPVTQNPDPWTSYYDEVVEAVLGPISHKSEPAAQGVDTEKANDETQFHTSAVSEAIHEDELAGQDALLSLDAIENLNSAEQQRRRLLDHNRVSALEQPVYASKFHKSFNEPFIPAALGQWEAFKLDSEERLEPDSRFSATYSISAIESKKLVEWGCDERIPVFTKEASQPPHCSPKNPVKLGSFSRPLQSLRKIHEKRQSRKLKRKPLPSLLGPFWLSAQQDTKEEEEENSTLGVNAESVSKTSSLQPHISITSDIGSGEREDGAAAMDYLKTPRSQNSSLLAPVQENQQYDDVAPLLDLAQMIELIDINDTHVHKNYESDATDCHVDPSKLRRAPFQNFPSGGTEVTCAVPAAPAALRLPESPENAPLGGIQTLNTFSSSQASVEPSDMELFFHIYRPFRSLRRMGSTTRRLLRRHRSLPHLQTRLGTNIFSAPRPLEHQKLPKRKPAPLRGVDWVANIRRHFTLDIPIRAELGGTPICHSYRPSGRGESPLAFYVSHL</sequence>
<comment type="caution">
    <text evidence="2">The sequence shown here is derived from an EMBL/GenBank/DDBJ whole genome shotgun (WGS) entry which is preliminary data.</text>
</comment>
<dbReference type="OrthoDB" id="3788067at2759"/>
<dbReference type="Proteomes" id="UP000700596">
    <property type="component" value="Unassembled WGS sequence"/>
</dbReference>
<name>A0A9P9DDW4_9PLEO</name>
<evidence type="ECO:0000256" key="1">
    <source>
        <dbReference type="SAM" id="MobiDB-lite"/>
    </source>
</evidence>
<dbReference type="AlphaFoldDB" id="A0A9P9DDW4"/>
<keyword evidence="3" id="KW-1185">Reference proteome</keyword>
<gene>
    <name evidence="2" type="ORF">B0J11DRAFT_591903</name>
</gene>